<dbReference type="EMBL" id="CP019791">
    <property type="protein sequence ID" value="AQT70018.1"/>
    <property type="molecule type" value="Genomic_DNA"/>
</dbReference>
<dbReference type="InterPro" id="IPR035437">
    <property type="entry name" value="SNase_OB-fold_sf"/>
</dbReference>
<dbReference type="KEGG" id="alus:STSP2_03220"/>
<evidence type="ECO:0000313" key="6">
    <source>
        <dbReference type="Proteomes" id="UP000189674"/>
    </source>
</evidence>
<protein>
    <recommendedName>
        <fullName evidence="4">Ada DNA repair metal-binding domain-containing protein</fullName>
    </recommendedName>
</protein>
<feature type="region of interest" description="Disordered" evidence="2">
    <location>
        <begin position="149"/>
        <end position="228"/>
    </location>
</feature>
<name>A0A1U9NQL8_9BACT</name>
<dbReference type="GO" id="GO:0008270">
    <property type="term" value="F:zinc ion binding"/>
    <property type="evidence" value="ECO:0007669"/>
    <property type="project" value="InterPro"/>
</dbReference>
<evidence type="ECO:0000256" key="3">
    <source>
        <dbReference type="SAM" id="SignalP"/>
    </source>
</evidence>
<dbReference type="GO" id="GO:0008168">
    <property type="term" value="F:methyltransferase activity"/>
    <property type="evidence" value="ECO:0007669"/>
    <property type="project" value="InterPro"/>
</dbReference>
<sequence length="228" mass="24768" precursor="true">MSIKRISLLTLIAASTVCIAGAKLAPGQKNYGNATVKRFIQSDEPFVFTCDIDGFPPVVGKNIPVRIAELAPPAIVAESEKPNLFYNKQLADFITEKLSAAKKIELKGIRRGTTSFQLVADVYIDGQSLAWTLIKKGLARHYVPPVKNTPAATGKKEIANTTGPQKQDDTASPTAQPNAPFIASKSSKIFHKPTCRSAKRITDENRVSFNAREQAVKSGRRPCRSCSP</sequence>
<proteinExistence type="predicted"/>
<reference evidence="6" key="1">
    <citation type="submission" date="2017-02" db="EMBL/GenBank/DDBJ databases">
        <title>Comparative genomics and description of representatives of a novel lineage of planctomycetes thriving in anoxic sediments.</title>
        <authorList>
            <person name="Spring S."/>
            <person name="Bunk B."/>
            <person name="Sproer C."/>
        </authorList>
    </citation>
    <scope>NUCLEOTIDE SEQUENCE [LARGE SCALE GENOMIC DNA]</scope>
    <source>
        <strain evidence="6">ST-NAGAB-D1</strain>
    </source>
</reference>
<dbReference type="RefSeq" id="WP_146663649.1">
    <property type="nucleotide sequence ID" value="NZ_CP019791.1"/>
</dbReference>
<accession>A0A1U9NQL8</accession>
<gene>
    <name evidence="5" type="ORF">STSP2_03220</name>
</gene>
<dbReference type="Gene3D" id="2.40.50.90">
    <property type="match status" value="1"/>
</dbReference>
<feature type="compositionally biased region" description="Basic residues" evidence="2">
    <location>
        <begin position="188"/>
        <end position="199"/>
    </location>
</feature>
<keyword evidence="3" id="KW-0732">Signal</keyword>
<dbReference type="Pfam" id="PF02805">
    <property type="entry name" value="Ada_Zn_binding"/>
    <property type="match status" value="1"/>
</dbReference>
<evidence type="ECO:0000256" key="2">
    <source>
        <dbReference type="SAM" id="MobiDB-lite"/>
    </source>
</evidence>
<dbReference type="STRING" id="1936003.STSP2_03220"/>
<feature type="domain" description="Ada DNA repair metal-binding" evidence="4">
    <location>
        <begin position="181"/>
        <end position="228"/>
    </location>
</feature>
<keyword evidence="6" id="KW-1185">Reference proteome</keyword>
<feature type="chain" id="PRO_5011984736" description="Ada DNA repair metal-binding domain-containing protein" evidence="3">
    <location>
        <begin position="21"/>
        <end position="228"/>
    </location>
</feature>
<dbReference type="InterPro" id="IPR004026">
    <property type="entry name" value="Ada_DNA_repair_Zn-bd"/>
</dbReference>
<evidence type="ECO:0000256" key="1">
    <source>
        <dbReference type="ARBA" id="ARBA00023159"/>
    </source>
</evidence>
<dbReference type="InterPro" id="IPR035451">
    <property type="entry name" value="Ada-like_dom_sf"/>
</dbReference>
<dbReference type="GO" id="GO:0006355">
    <property type="term" value="P:regulation of DNA-templated transcription"/>
    <property type="evidence" value="ECO:0007669"/>
    <property type="project" value="InterPro"/>
</dbReference>
<feature type="compositionally biased region" description="Basic residues" evidence="2">
    <location>
        <begin position="218"/>
        <end position="228"/>
    </location>
</feature>
<dbReference type="SUPFAM" id="SSF50199">
    <property type="entry name" value="Staphylococcal nuclease"/>
    <property type="match status" value="1"/>
</dbReference>
<dbReference type="GO" id="GO:0003677">
    <property type="term" value="F:DNA binding"/>
    <property type="evidence" value="ECO:0007669"/>
    <property type="project" value="InterPro"/>
</dbReference>
<feature type="signal peptide" evidence="3">
    <location>
        <begin position="1"/>
        <end position="20"/>
    </location>
</feature>
<evidence type="ECO:0000259" key="4">
    <source>
        <dbReference type="Pfam" id="PF02805"/>
    </source>
</evidence>
<dbReference type="AlphaFoldDB" id="A0A1U9NQL8"/>
<dbReference type="Proteomes" id="UP000189674">
    <property type="component" value="Chromosome"/>
</dbReference>
<dbReference type="Gene3D" id="3.40.10.10">
    <property type="entry name" value="DNA Methylphosphotriester Repair Domain"/>
    <property type="match status" value="1"/>
</dbReference>
<evidence type="ECO:0000313" key="5">
    <source>
        <dbReference type="EMBL" id="AQT70018.1"/>
    </source>
</evidence>
<organism evidence="5 6">
    <name type="scientific">Anaerohalosphaera lusitana</name>
    <dbReference type="NCBI Taxonomy" id="1936003"/>
    <lineage>
        <taxon>Bacteria</taxon>
        <taxon>Pseudomonadati</taxon>
        <taxon>Planctomycetota</taxon>
        <taxon>Phycisphaerae</taxon>
        <taxon>Sedimentisphaerales</taxon>
        <taxon>Anaerohalosphaeraceae</taxon>
        <taxon>Anaerohalosphaera</taxon>
    </lineage>
</organism>
<dbReference type="GO" id="GO:0006281">
    <property type="term" value="P:DNA repair"/>
    <property type="evidence" value="ECO:0007669"/>
    <property type="project" value="InterPro"/>
</dbReference>
<keyword evidence="1" id="KW-0010">Activator</keyword>
<dbReference type="SUPFAM" id="SSF57884">
    <property type="entry name" value="Ada DNA repair protein, N-terminal domain (N-Ada 10)"/>
    <property type="match status" value="1"/>
</dbReference>
<feature type="compositionally biased region" description="Polar residues" evidence="2">
    <location>
        <begin position="159"/>
        <end position="177"/>
    </location>
</feature>
<dbReference type="OrthoDB" id="9809746at2"/>